<sequence>MPRNYNMPGGYLPPQYNQGYNGQSYVANNYRPAYHSQPRKKSGCKLGQDKKGRPCITGWNKSRGRGFISFVAVPCEKSKTKSPNSDKWVASVQFPDGKKTFTAFYNVNSKKLTIPDLQMVANPAKNYFGTFVKRR</sequence>
<protein>
    <submittedName>
        <fullName evidence="1">Uncharacterized protein</fullName>
    </submittedName>
</protein>
<reference evidence="1 2" key="1">
    <citation type="journal article" date="2014" name="Int. J. Syst. Evol. Microbiol.">
        <title>Carboxylicivirga gen. nov. in the family Marinilabiliaceae with two novel species, Carboxylicivirga mesophila sp. nov. and Carboxylicivirga taeanensis sp. nov., and reclassification of Cytophaga fermentans as Saccharicrinis fermentans gen. nov., comb. nov.</title>
        <authorList>
            <person name="Yang S.H."/>
            <person name="Seo H.S."/>
            <person name="Woo J.H."/>
            <person name="Oh H.M."/>
            <person name="Jang H."/>
            <person name="Lee J.H."/>
            <person name="Kim S.J."/>
            <person name="Kwon K.K."/>
        </authorList>
    </citation>
    <scope>NUCLEOTIDE SEQUENCE [LARGE SCALE GENOMIC DNA]</scope>
    <source>
        <strain evidence="1 2">JCM 18290</strain>
    </source>
</reference>
<evidence type="ECO:0000313" key="2">
    <source>
        <dbReference type="Proteomes" id="UP000721861"/>
    </source>
</evidence>
<name>A0ABS5KB00_9BACT</name>
<organism evidence="1 2">
    <name type="scientific">Carboxylicivirga mesophila</name>
    <dbReference type="NCBI Taxonomy" id="1166478"/>
    <lineage>
        <taxon>Bacteria</taxon>
        <taxon>Pseudomonadati</taxon>
        <taxon>Bacteroidota</taxon>
        <taxon>Bacteroidia</taxon>
        <taxon>Marinilabiliales</taxon>
        <taxon>Marinilabiliaceae</taxon>
        <taxon>Carboxylicivirga</taxon>
    </lineage>
</organism>
<keyword evidence="2" id="KW-1185">Reference proteome</keyword>
<accession>A0ABS5KB00</accession>
<comment type="caution">
    <text evidence="1">The sequence shown here is derived from an EMBL/GenBank/DDBJ whole genome shotgun (WGS) entry which is preliminary data.</text>
</comment>
<dbReference type="RefSeq" id="WP_212228642.1">
    <property type="nucleotide sequence ID" value="NZ_JAGUCN010000013.1"/>
</dbReference>
<dbReference type="EMBL" id="JAGUCN010000013">
    <property type="protein sequence ID" value="MBS2212151.1"/>
    <property type="molecule type" value="Genomic_DNA"/>
</dbReference>
<dbReference type="Proteomes" id="UP000721861">
    <property type="component" value="Unassembled WGS sequence"/>
</dbReference>
<proteinExistence type="predicted"/>
<gene>
    <name evidence="1" type="ORF">KEM09_12095</name>
</gene>
<evidence type="ECO:0000313" key="1">
    <source>
        <dbReference type="EMBL" id="MBS2212151.1"/>
    </source>
</evidence>